<evidence type="ECO:0000313" key="9">
    <source>
        <dbReference type="EMBL" id="CAB3254137.1"/>
    </source>
</evidence>
<evidence type="ECO:0000256" key="5">
    <source>
        <dbReference type="PIRSR" id="PIRSR637359-3"/>
    </source>
</evidence>
<dbReference type="Gene3D" id="3.40.50.300">
    <property type="entry name" value="P-loop containing nucleotide triphosphate hydrolases"/>
    <property type="match status" value="1"/>
</dbReference>
<keyword evidence="2" id="KW-0325">Glycoprotein</keyword>
<reference evidence="9" key="1">
    <citation type="submission" date="2020-04" db="EMBL/GenBank/DDBJ databases">
        <authorList>
            <person name="Neveu A P."/>
        </authorList>
    </citation>
    <scope>NUCLEOTIDE SEQUENCE</scope>
    <source>
        <tissue evidence="9">Whole embryo</tissue>
    </source>
</reference>
<sequence>MSHAFLLKLRRYYKLLFVIVFVILLLVIRMWYVQQQFLQGFKNRLRARDNMIEEIKDYNDKNVQNLQHRLPKVIGIGVKKCGTDGVLSFLNHHPLVRIPDGMESFFFTQTGELDLGKYRRMMPLTNERQVAMEKTPIYFAFPPGNNPERIKSSIPGVKLILIVCDPTPRAFSDYVHERARYKLFRDQMVAKYNTFEQFVDGNLPILQSNIKDWLSSSQHHSDLREKFLQMSINDSKATLLSNGIYSAHIQQWQRLFNETTLKIVDGNKFMDDPGSIIEELQDFIGIPKVLLREDFVRHPITKYFCYRKFTEQDFASINTEHNHEEEFVKQLKCLTNTKGRTRNGKQKAKEETLEKLRAFYYPFNQQFFKDIGENFSWSQPKNL</sequence>
<feature type="domain" description="Sulfotransferase" evidence="8">
    <location>
        <begin position="71"/>
        <end position="360"/>
    </location>
</feature>
<keyword evidence="1 6" id="KW-0808">Transferase</keyword>
<feature type="binding site" evidence="4">
    <location>
        <position position="172"/>
    </location>
    <ligand>
        <name>3'-phosphoadenylyl sulfate</name>
        <dbReference type="ChEBI" id="CHEBI:58339"/>
    </ligand>
</feature>
<keyword evidence="7" id="KW-1133">Transmembrane helix</keyword>
<dbReference type="Pfam" id="PF00685">
    <property type="entry name" value="Sulfotransfer_1"/>
    <property type="match status" value="1"/>
</dbReference>
<dbReference type="AlphaFoldDB" id="A0A6F9DE26"/>
<evidence type="ECO:0000256" key="1">
    <source>
        <dbReference type="ARBA" id="ARBA00022679"/>
    </source>
</evidence>
<keyword evidence="5" id="KW-1015">Disulfide bond</keyword>
<comment type="similarity">
    <text evidence="6">Belongs to the sulfotransferase 1 family.</text>
</comment>
<dbReference type="InterPro" id="IPR027417">
    <property type="entry name" value="P-loop_NTPase"/>
</dbReference>
<dbReference type="EMBL" id="LR785835">
    <property type="protein sequence ID" value="CAB3254137.1"/>
    <property type="molecule type" value="mRNA"/>
</dbReference>
<feature type="disulfide bond" evidence="5">
    <location>
        <begin position="305"/>
        <end position="333"/>
    </location>
</feature>
<evidence type="ECO:0000256" key="7">
    <source>
        <dbReference type="SAM" id="Phobius"/>
    </source>
</evidence>
<name>A0A6F9DE26_9ASCI</name>
<dbReference type="PANTHER" id="PTHR10605:SF72">
    <property type="entry name" value="HEPARAN SULFATE 3-O SULFOTRANSFERASE-B, ISOFORM A"/>
    <property type="match status" value="1"/>
</dbReference>
<accession>A0A6F9DE26</accession>
<dbReference type="EC" id="2.8.2.-" evidence="6"/>
<evidence type="ECO:0000259" key="8">
    <source>
        <dbReference type="Pfam" id="PF00685"/>
    </source>
</evidence>
<dbReference type="GO" id="GO:0008467">
    <property type="term" value="F:[heparan sulfate]-glucosamine 3-sulfotransferase activity"/>
    <property type="evidence" value="ECO:0007669"/>
    <property type="project" value="TreeGrafter"/>
</dbReference>
<keyword evidence="7" id="KW-0812">Transmembrane</keyword>
<feature type="transmembrane region" description="Helical" evidence="7">
    <location>
        <begin position="12"/>
        <end position="32"/>
    </location>
</feature>
<evidence type="ECO:0000256" key="3">
    <source>
        <dbReference type="PIRSR" id="PIRSR637359-1"/>
    </source>
</evidence>
<organism evidence="9">
    <name type="scientific">Phallusia mammillata</name>
    <dbReference type="NCBI Taxonomy" id="59560"/>
    <lineage>
        <taxon>Eukaryota</taxon>
        <taxon>Metazoa</taxon>
        <taxon>Chordata</taxon>
        <taxon>Tunicata</taxon>
        <taxon>Ascidiacea</taxon>
        <taxon>Phlebobranchia</taxon>
        <taxon>Ascidiidae</taxon>
        <taxon>Phallusia</taxon>
    </lineage>
</organism>
<evidence type="ECO:0000256" key="2">
    <source>
        <dbReference type="ARBA" id="ARBA00023180"/>
    </source>
</evidence>
<dbReference type="PANTHER" id="PTHR10605">
    <property type="entry name" value="HEPARAN SULFATE SULFOTRANSFERASE"/>
    <property type="match status" value="1"/>
</dbReference>
<evidence type="ECO:0000256" key="4">
    <source>
        <dbReference type="PIRSR" id="PIRSR637359-2"/>
    </source>
</evidence>
<dbReference type="InterPro" id="IPR000863">
    <property type="entry name" value="Sulfotransferase_dom"/>
</dbReference>
<proteinExistence type="evidence at transcript level"/>
<keyword evidence="7" id="KW-0472">Membrane</keyword>
<protein>
    <recommendedName>
        <fullName evidence="6">Sulfotransferase</fullName>
        <ecNumber evidence="6">2.8.2.-</ecNumber>
    </recommendedName>
</protein>
<dbReference type="InterPro" id="IPR037359">
    <property type="entry name" value="NST/OST"/>
</dbReference>
<dbReference type="SUPFAM" id="SSF52540">
    <property type="entry name" value="P-loop containing nucleoside triphosphate hydrolases"/>
    <property type="match status" value="1"/>
</dbReference>
<feature type="active site" description="For sulfotransferase activity" evidence="3">
    <location>
        <position position="80"/>
    </location>
</feature>
<gene>
    <name evidence="9" type="primary">Hs3st1</name>
</gene>
<evidence type="ECO:0000256" key="6">
    <source>
        <dbReference type="RuleBase" id="RU361155"/>
    </source>
</evidence>